<accession>A0A0J6WZ15</accession>
<dbReference type="InterPro" id="IPR014001">
    <property type="entry name" value="Helicase_ATP-bd"/>
</dbReference>
<gene>
    <name evidence="11" type="ORF">AB840_02740</name>
</gene>
<dbReference type="GO" id="GO:0004386">
    <property type="term" value="F:helicase activity"/>
    <property type="evidence" value="ECO:0007669"/>
    <property type="project" value="UniProtKB-KW"/>
</dbReference>
<dbReference type="InterPro" id="IPR038257">
    <property type="entry name" value="CRISPR-assoc_Cas3_HD_sf"/>
</dbReference>
<evidence type="ECO:0000256" key="6">
    <source>
        <dbReference type="ARBA" id="ARBA00022806"/>
    </source>
</evidence>
<evidence type="ECO:0000256" key="8">
    <source>
        <dbReference type="ARBA" id="ARBA00023118"/>
    </source>
</evidence>
<dbReference type="GO" id="GO:0051607">
    <property type="term" value="P:defense response to virus"/>
    <property type="evidence" value="ECO:0007669"/>
    <property type="project" value="UniProtKB-KW"/>
</dbReference>
<dbReference type="PATRIC" id="fig|1122219.3.peg.2110"/>
<evidence type="ECO:0000256" key="7">
    <source>
        <dbReference type="ARBA" id="ARBA00022840"/>
    </source>
</evidence>
<evidence type="ECO:0000256" key="4">
    <source>
        <dbReference type="ARBA" id="ARBA00022741"/>
    </source>
</evidence>
<dbReference type="InterPro" id="IPR006674">
    <property type="entry name" value="HD_domain"/>
</dbReference>
<dbReference type="GO" id="GO:0003676">
    <property type="term" value="F:nucleic acid binding"/>
    <property type="evidence" value="ECO:0007669"/>
    <property type="project" value="InterPro"/>
</dbReference>
<dbReference type="SMART" id="SM00487">
    <property type="entry name" value="DEXDc"/>
    <property type="match status" value="1"/>
</dbReference>
<dbReference type="NCBIfam" id="TIGR01596">
    <property type="entry name" value="cas3_HD"/>
    <property type="match status" value="1"/>
</dbReference>
<reference evidence="11 12" key="1">
    <citation type="submission" date="2015-06" db="EMBL/GenBank/DDBJ databases">
        <title>Draft genome sequence of beer spoilage bacterium Megasphaera cerevisiae type strain 20462.</title>
        <authorList>
            <person name="Kutumbaka K."/>
            <person name="Pasmowitz J."/>
            <person name="Mategko J."/>
            <person name="Reyes D."/>
            <person name="Friedrich A."/>
            <person name="Han S."/>
            <person name="Martens-Habbena W."/>
            <person name="Neal-McKinney J."/>
            <person name="Janagama H.K."/>
            <person name="Nadala C."/>
            <person name="Samadpour M."/>
        </authorList>
    </citation>
    <scope>NUCLEOTIDE SEQUENCE [LARGE SCALE GENOMIC DNA]</scope>
    <source>
        <strain evidence="11 12">DSM 20462</strain>
    </source>
</reference>
<protein>
    <recommendedName>
        <fullName evidence="13">CRISPR-associated protein Cas3</fullName>
    </recommendedName>
</protein>
<comment type="similarity">
    <text evidence="2">In the central section; belongs to the CRISPR-associated helicase Cas3 family.</text>
</comment>
<dbReference type="SUPFAM" id="SSF52540">
    <property type="entry name" value="P-loop containing nucleoside triphosphate hydrolases"/>
    <property type="match status" value="1"/>
</dbReference>
<comment type="caution">
    <text evidence="11">The sequence shown here is derived from an EMBL/GenBank/DDBJ whole genome shotgun (WGS) entry which is preliminary data.</text>
</comment>
<dbReference type="EMBL" id="LEKT01000005">
    <property type="protein sequence ID" value="KMO87493.1"/>
    <property type="molecule type" value="Genomic_DNA"/>
</dbReference>
<keyword evidence="8" id="KW-0051">Antiviral defense</keyword>
<organism evidence="11 12">
    <name type="scientific">Megasphaera cerevisiae DSM 20462</name>
    <dbReference type="NCBI Taxonomy" id="1122219"/>
    <lineage>
        <taxon>Bacteria</taxon>
        <taxon>Bacillati</taxon>
        <taxon>Bacillota</taxon>
        <taxon>Negativicutes</taxon>
        <taxon>Veillonellales</taxon>
        <taxon>Veillonellaceae</taxon>
        <taxon>Megasphaera</taxon>
    </lineage>
</organism>
<dbReference type="Gene3D" id="3.40.50.300">
    <property type="entry name" value="P-loop containing nucleotide triphosphate hydrolases"/>
    <property type="match status" value="2"/>
</dbReference>
<keyword evidence="7" id="KW-0067">ATP-binding</keyword>
<dbReference type="GO" id="GO:0005524">
    <property type="term" value="F:ATP binding"/>
    <property type="evidence" value="ECO:0007669"/>
    <property type="project" value="UniProtKB-KW"/>
</dbReference>
<dbReference type="Gene3D" id="1.10.3210.30">
    <property type="match status" value="1"/>
</dbReference>
<dbReference type="GO" id="GO:0016787">
    <property type="term" value="F:hydrolase activity"/>
    <property type="evidence" value="ECO:0007669"/>
    <property type="project" value="UniProtKB-KW"/>
</dbReference>
<dbReference type="Pfam" id="PF00270">
    <property type="entry name" value="DEAD"/>
    <property type="match status" value="1"/>
</dbReference>
<name>A0A0J6WZ15_9FIRM</name>
<evidence type="ECO:0000256" key="5">
    <source>
        <dbReference type="ARBA" id="ARBA00022801"/>
    </source>
</evidence>
<evidence type="ECO:0008006" key="13">
    <source>
        <dbReference type="Google" id="ProtNLM"/>
    </source>
</evidence>
<proteinExistence type="inferred from homology"/>
<comment type="similarity">
    <text evidence="1">In the N-terminal section; belongs to the CRISPR-associated nuclease Cas3-HD family.</text>
</comment>
<keyword evidence="5" id="KW-0378">Hydrolase</keyword>
<keyword evidence="12" id="KW-1185">Reference proteome</keyword>
<keyword evidence="4" id="KW-0547">Nucleotide-binding</keyword>
<dbReference type="AlphaFoldDB" id="A0A0J6WZ15"/>
<evidence type="ECO:0000313" key="12">
    <source>
        <dbReference type="Proteomes" id="UP000036503"/>
    </source>
</evidence>
<evidence type="ECO:0000313" key="11">
    <source>
        <dbReference type="EMBL" id="KMO87493.1"/>
    </source>
</evidence>
<dbReference type="Proteomes" id="UP000036503">
    <property type="component" value="Unassembled WGS sequence"/>
</dbReference>
<feature type="domain" description="Helicase ATP-binding" evidence="9">
    <location>
        <begin position="223"/>
        <end position="405"/>
    </location>
</feature>
<evidence type="ECO:0000256" key="3">
    <source>
        <dbReference type="ARBA" id="ARBA00022723"/>
    </source>
</evidence>
<evidence type="ECO:0000259" key="10">
    <source>
        <dbReference type="PROSITE" id="PS51643"/>
    </source>
</evidence>
<dbReference type="InterPro" id="IPR054712">
    <property type="entry name" value="Cas3-like_dom"/>
</dbReference>
<evidence type="ECO:0000256" key="1">
    <source>
        <dbReference type="ARBA" id="ARBA00006847"/>
    </source>
</evidence>
<dbReference type="SUPFAM" id="SSF109604">
    <property type="entry name" value="HD-domain/PDEase-like"/>
    <property type="match status" value="1"/>
</dbReference>
<dbReference type="Pfam" id="PF22590">
    <property type="entry name" value="Cas3-like_C_2"/>
    <property type="match status" value="1"/>
</dbReference>
<dbReference type="GO" id="GO:0046872">
    <property type="term" value="F:metal ion binding"/>
    <property type="evidence" value="ECO:0007669"/>
    <property type="project" value="UniProtKB-KW"/>
</dbReference>
<dbReference type="CDD" id="cd09641">
    <property type="entry name" value="Cas3''_I"/>
    <property type="match status" value="1"/>
</dbReference>
<sequence length="716" mass="81326">MCIAHKLENGEGVQSLIEHLQHTAELAGEFGRYAGIEKLAYQCGLYHDMGKYSDTFQRYIRGNFHGRVDHSTAGAQLFMKSGELLQAFCIAGHHAGLPDFGNKMDPESEPTLCGRYRRSVPCCSRYHEELPDPDKLDYGPLQDRFGSGIQTMLLIRMLFSCLVDADFLDTEEYMKKGKIRRGDFDSLATLRILFFKELKKQGYMDPKNELNGERKKILDRCIAQAAQSPGLFTLTVPTGGGKTVSSMAFALEHAARYGKCRIIYVIPYTSIIEQTADIFRRFLGERNVVEHHMNAVYDDTELHPDPKKLASENWDAPVIVTTNVQFFESLFSNRTSRCRKLHNIAGSVIVFDEAQMFPLPYLKPALQSIQGLLTYYGCTAVFCSATQPHLDRFFQNTPIPVREIMENISGVYDFFRRVTFHFLGLVEYDEVAERMMSMKQVLCVMLTKHEAQELYERIKGPDCFYLSTNLCPVHRSQVIRQVKERLAAGLPCRVVSTTVISVGVDIDFPTVFLEQSGLDSLIQGAGRCNREGKRPVHTSGVYVFKTDAVADSRFMRQERQVTDLVGKRHPDVSNPEAIEDYFDSLYLAKDQSLDQKNIIRLSELLAFVSVNDQVQLIGDASKTVLIPFNEEAMEIIRQLRIGIRTRALMRAAGRYAVNVRFASSPHQKRQAFEQLRDRGQIELLDMQMAVLTDDSAYDRDKRGLLYEEEEGSGIMI</sequence>
<dbReference type="InParanoid" id="A0A0J6WZ15"/>
<evidence type="ECO:0000256" key="2">
    <source>
        <dbReference type="ARBA" id="ARBA00009046"/>
    </source>
</evidence>
<dbReference type="PROSITE" id="PS51643">
    <property type="entry name" value="HD_CAS3"/>
    <property type="match status" value="1"/>
</dbReference>
<dbReference type="STRING" id="39029.BSR42_05650"/>
<dbReference type="Pfam" id="PF01966">
    <property type="entry name" value="HD"/>
    <property type="match status" value="1"/>
</dbReference>
<feature type="domain" description="HD Cas3-type" evidence="10">
    <location>
        <begin position="9"/>
        <end position="168"/>
    </location>
</feature>
<evidence type="ECO:0000259" key="9">
    <source>
        <dbReference type="PROSITE" id="PS51192"/>
    </source>
</evidence>
<keyword evidence="3" id="KW-0479">Metal-binding</keyword>
<dbReference type="CDD" id="cd17930">
    <property type="entry name" value="DEXHc_cas3"/>
    <property type="match status" value="1"/>
</dbReference>
<dbReference type="InterPro" id="IPR027417">
    <property type="entry name" value="P-loop_NTPase"/>
</dbReference>
<keyword evidence="6" id="KW-0347">Helicase</keyword>
<dbReference type="InterPro" id="IPR006483">
    <property type="entry name" value="CRISPR-assoc_Cas3_HD"/>
</dbReference>
<dbReference type="PROSITE" id="PS51192">
    <property type="entry name" value="HELICASE_ATP_BIND_1"/>
    <property type="match status" value="1"/>
</dbReference>
<dbReference type="InterPro" id="IPR011545">
    <property type="entry name" value="DEAD/DEAH_box_helicase_dom"/>
</dbReference>